<dbReference type="Proteomes" id="UP000269669">
    <property type="component" value="Unassembled WGS sequence"/>
</dbReference>
<reference evidence="5 6" key="1">
    <citation type="submission" date="2018-12" db="EMBL/GenBank/DDBJ databases">
        <title>Sequencing of bacterial isolates from soil warming experiment in Harvard Forest, Massachusetts, USA.</title>
        <authorList>
            <person name="Deangelis K."/>
        </authorList>
    </citation>
    <scope>NUCLEOTIDE SEQUENCE [LARGE SCALE GENOMIC DNA]</scope>
    <source>
        <strain evidence="5 6">EB153</strain>
    </source>
</reference>
<evidence type="ECO:0000313" key="5">
    <source>
        <dbReference type="EMBL" id="RSL15020.1"/>
    </source>
</evidence>
<dbReference type="SUPFAM" id="SSF49503">
    <property type="entry name" value="Cupredoxins"/>
    <property type="match status" value="3"/>
</dbReference>
<dbReference type="GO" id="GO:0005507">
    <property type="term" value="F:copper ion binding"/>
    <property type="evidence" value="ECO:0007669"/>
    <property type="project" value="InterPro"/>
</dbReference>
<dbReference type="AlphaFoldDB" id="A0A428MDR8"/>
<dbReference type="Pfam" id="PF07731">
    <property type="entry name" value="Cu-oxidase_2"/>
    <property type="match status" value="1"/>
</dbReference>
<proteinExistence type="predicted"/>
<dbReference type="InterPro" id="IPR001117">
    <property type="entry name" value="Cu-oxidase_2nd"/>
</dbReference>
<dbReference type="InterPro" id="IPR045087">
    <property type="entry name" value="Cu-oxidase_fam"/>
</dbReference>
<evidence type="ECO:0000259" key="2">
    <source>
        <dbReference type="Pfam" id="PF00394"/>
    </source>
</evidence>
<evidence type="ECO:0000259" key="3">
    <source>
        <dbReference type="Pfam" id="PF07731"/>
    </source>
</evidence>
<feature type="domain" description="Plastocyanin-like" evidence="3">
    <location>
        <begin position="343"/>
        <end position="445"/>
    </location>
</feature>
<dbReference type="InterPro" id="IPR008972">
    <property type="entry name" value="Cupredoxin"/>
</dbReference>
<sequence length="447" mass="49650">MVTRRQFIGLTGAATAAAALPGLASALDAPHYNIDIAPYALEVAPRRTIKTIAYNAQVPGPLLRLKEGEPVTIRVTNHTANNEIVHWHGLFLSPAVDGAMEEGTPHIAPGNTASYTFTPRPAGFRWYHTHTFAGRDLKRAQYTGQHGFLYIEPRQNPAPYDQEFFLALHDWNGNLLASDDGSMNPSYDVSTINGRTLGFGEPLRVKQGQRILLHIVNTSATDPHWIAFAGHQLRVVALDGNPVPQPQTVPMLHLSPAERICAVVEMNNPGVWILGEVRKSVQARGMGIVVEYAGSSGKPQWQQPSSLNWDYLQFANPTPPPESKAIEIPLVFESKFAGHGDLDRWLINGKSYPDTESPTLTSGQPYRLLFKNRSTDDHPVHLHRHSFELRRIQGHPETHGIMKDTVLVPAGTQLEVEFTADNPGPTLFHCHQQDHMDMGFMMLFRYA</sequence>
<feature type="chain" id="PRO_5019158484" evidence="1">
    <location>
        <begin position="27"/>
        <end position="447"/>
    </location>
</feature>
<evidence type="ECO:0000313" key="6">
    <source>
        <dbReference type="Proteomes" id="UP000269669"/>
    </source>
</evidence>
<name>A0A428MDR8_9BACT</name>
<evidence type="ECO:0000259" key="4">
    <source>
        <dbReference type="Pfam" id="PF07732"/>
    </source>
</evidence>
<dbReference type="InterPro" id="IPR011707">
    <property type="entry name" value="Cu-oxidase-like_N"/>
</dbReference>
<feature type="domain" description="Plastocyanin-like" evidence="4">
    <location>
        <begin position="49"/>
        <end position="155"/>
    </location>
</feature>
<accession>A0A428MDR8</accession>
<dbReference type="InterPro" id="IPR006311">
    <property type="entry name" value="TAT_signal"/>
</dbReference>
<dbReference type="Pfam" id="PF00394">
    <property type="entry name" value="Cu-oxidase"/>
    <property type="match status" value="1"/>
</dbReference>
<dbReference type="InterPro" id="IPR011706">
    <property type="entry name" value="Cu-oxidase_C"/>
</dbReference>
<dbReference type="OrthoDB" id="9757546at2"/>
<dbReference type="InterPro" id="IPR019546">
    <property type="entry name" value="TAT_signal_bac_arc"/>
</dbReference>
<organism evidence="5 6">
    <name type="scientific">Edaphobacter aggregans</name>
    <dbReference type="NCBI Taxonomy" id="570835"/>
    <lineage>
        <taxon>Bacteria</taxon>
        <taxon>Pseudomonadati</taxon>
        <taxon>Acidobacteriota</taxon>
        <taxon>Terriglobia</taxon>
        <taxon>Terriglobales</taxon>
        <taxon>Acidobacteriaceae</taxon>
        <taxon>Edaphobacter</taxon>
    </lineage>
</organism>
<keyword evidence="1" id="KW-0732">Signal</keyword>
<dbReference type="RefSeq" id="WP_125483812.1">
    <property type="nucleotide sequence ID" value="NZ_RSDW01000001.1"/>
</dbReference>
<evidence type="ECO:0000256" key="1">
    <source>
        <dbReference type="SAM" id="SignalP"/>
    </source>
</evidence>
<feature type="domain" description="Plastocyanin-like" evidence="2">
    <location>
        <begin position="182"/>
        <end position="273"/>
    </location>
</feature>
<keyword evidence="6" id="KW-1185">Reference proteome</keyword>
<protein>
    <submittedName>
        <fullName evidence="5">Secreted protein</fullName>
    </submittedName>
</protein>
<feature type="signal peptide" evidence="1">
    <location>
        <begin position="1"/>
        <end position="26"/>
    </location>
</feature>
<dbReference type="Gene3D" id="2.60.40.420">
    <property type="entry name" value="Cupredoxins - blue copper proteins"/>
    <property type="match status" value="3"/>
</dbReference>
<dbReference type="PANTHER" id="PTHR11709">
    <property type="entry name" value="MULTI-COPPER OXIDASE"/>
    <property type="match status" value="1"/>
</dbReference>
<gene>
    <name evidence="5" type="ORF">EDE15_0493</name>
</gene>
<dbReference type="EMBL" id="RSDW01000001">
    <property type="protein sequence ID" value="RSL15020.1"/>
    <property type="molecule type" value="Genomic_DNA"/>
</dbReference>
<dbReference type="Pfam" id="PF07732">
    <property type="entry name" value="Cu-oxidase_3"/>
    <property type="match status" value="1"/>
</dbReference>
<dbReference type="NCBIfam" id="TIGR01409">
    <property type="entry name" value="TAT_signal_seq"/>
    <property type="match status" value="1"/>
</dbReference>
<dbReference type="PROSITE" id="PS51318">
    <property type="entry name" value="TAT"/>
    <property type="match status" value="1"/>
</dbReference>
<comment type="caution">
    <text evidence="5">The sequence shown here is derived from an EMBL/GenBank/DDBJ whole genome shotgun (WGS) entry which is preliminary data.</text>
</comment>
<dbReference type="GO" id="GO:0016491">
    <property type="term" value="F:oxidoreductase activity"/>
    <property type="evidence" value="ECO:0007669"/>
    <property type="project" value="InterPro"/>
</dbReference>